<protein>
    <submittedName>
        <fullName evidence="1 2">Uncharacterized protein</fullName>
    </submittedName>
</protein>
<reference evidence="1 3" key="1">
    <citation type="journal article" date="2014" name="BMC Genomics">
        <title>Genome sequence of Anopheles sinensis provides insight into genetics basis of mosquito competence for malaria parasites.</title>
        <authorList>
            <person name="Zhou D."/>
            <person name="Zhang D."/>
            <person name="Ding G."/>
            <person name="Shi L."/>
            <person name="Hou Q."/>
            <person name="Ye Y."/>
            <person name="Xu Y."/>
            <person name="Zhou H."/>
            <person name="Xiong C."/>
            <person name="Li S."/>
            <person name="Yu J."/>
            <person name="Hong S."/>
            <person name="Yu X."/>
            <person name="Zou P."/>
            <person name="Chen C."/>
            <person name="Chang X."/>
            <person name="Wang W."/>
            <person name="Lv Y."/>
            <person name="Sun Y."/>
            <person name="Ma L."/>
            <person name="Shen B."/>
            <person name="Zhu C."/>
        </authorList>
    </citation>
    <scope>NUCLEOTIDE SEQUENCE [LARGE SCALE GENOMIC DNA]</scope>
</reference>
<gene>
    <name evidence="1" type="ORF">ZHAS_00007586</name>
</gene>
<sequence>MSYGQQQQQLPINRDEVSLDLSKMAFEEVAWLLQLSVKPSPRQTMDHLSLSPDITTSGVQPETALCPLCKTA</sequence>
<proteinExistence type="predicted"/>
<name>A0A084VQG7_ANOSI</name>
<dbReference type="EMBL" id="KE525003">
    <property type="protein sequence ID" value="KFB40211.1"/>
    <property type="molecule type" value="Genomic_DNA"/>
</dbReference>
<dbReference type="AlphaFoldDB" id="A0A084VQG7"/>
<dbReference type="VEuPathDB" id="VectorBase:ASIC007586"/>
<dbReference type="EnsemblMetazoa" id="ASIC007586-RA">
    <property type="protein sequence ID" value="ASIC007586-PA"/>
    <property type="gene ID" value="ASIC007586"/>
</dbReference>
<evidence type="ECO:0000313" key="3">
    <source>
        <dbReference type="Proteomes" id="UP000030765"/>
    </source>
</evidence>
<dbReference type="EMBL" id="ATLV01015207">
    <property type="status" value="NOT_ANNOTATED_CDS"/>
    <property type="molecule type" value="Genomic_DNA"/>
</dbReference>
<reference evidence="2" key="2">
    <citation type="submission" date="2020-05" db="UniProtKB">
        <authorList>
            <consortium name="EnsemblMetazoa"/>
        </authorList>
    </citation>
    <scope>IDENTIFICATION</scope>
</reference>
<accession>A0A084VQG7</accession>
<evidence type="ECO:0000313" key="1">
    <source>
        <dbReference type="EMBL" id="KFB40211.1"/>
    </source>
</evidence>
<dbReference type="Proteomes" id="UP000030765">
    <property type="component" value="Unassembled WGS sequence"/>
</dbReference>
<evidence type="ECO:0000313" key="2">
    <source>
        <dbReference type="EnsemblMetazoa" id="ASIC007586-PA"/>
    </source>
</evidence>
<organism evidence="1">
    <name type="scientific">Anopheles sinensis</name>
    <name type="common">Mosquito</name>
    <dbReference type="NCBI Taxonomy" id="74873"/>
    <lineage>
        <taxon>Eukaryota</taxon>
        <taxon>Metazoa</taxon>
        <taxon>Ecdysozoa</taxon>
        <taxon>Arthropoda</taxon>
        <taxon>Hexapoda</taxon>
        <taxon>Insecta</taxon>
        <taxon>Pterygota</taxon>
        <taxon>Neoptera</taxon>
        <taxon>Endopterygota</taxon>
        <taxon>Diptera</taxon>
        <taxon>Nematocera</taxon>
        <taxon>Culicoidea</taxon>
        <taxon>Culicidae</taxon>
        <taxon>Anophelinae</taxon>
        <taxon>Anopheles</taxon>
    </lineage>
</organism>
<keyword evidence="3" id="KW-1185">Reference proteome</keyword>